<evidence type="ECO:0000256" key="3">
    <source>
        <dbReference type="ARBA" id="ARBA00022454"/>
    </source>
</evidence>
<dbReference type="PROSITE" id="PS50280">
    <property type="entry name" value="SET"/>
    <property type="match status" value="1"/>
</dbReference>
<feature type="compositionally biased region" description="Polar residues" evidence="8">
    <location>
        <begin position="159"/>
        <end position="170"/>
    </location>
</feature>
<evidence type="ECO:0000256" key="1">
    <source>
        <dbReference type="ARBA" id="ARBA00004123"/>
    </source>
</evidence>
<feature type="compositionally biased region" description="Low complexity" evidence="8">
    <location>
        <begin position="486"/>
        <end position="512"/>
    </location>
</feature>
<feature type="domain" description="SET" evidence="10">
    <location>
        <begin position="863"/>
        <end position="979"/>
    </location>
</feature>
<dbReference type="GO" id="GO:0005694">
    <property type="term" value="C:chromosome"/>
    <property type="evidence" value="ECO:0007669"/>
    <property type="project" value="UniProtKB-SubCell"/>
</dbReference>
<evidence type="ECO:0000256" key="6">
    <source>
        <dbReference type="ARBA" id="ARBA00022691"/>
    </source>
</evidence>
<feature type="region of interest" description="Disordered" evidence="8">
    <location>
        <begin position="51"/>
        <end position="333"/>
    </location>
</feature>
<evidence type="ECO:0000259" key="12">
    <source>
        <dbReference type="PROSITE" id="PS51215"/>
    </source>
</evidence>
<protein>
    <submittedName>
        <fullName evidence="13">Histone-lysine n-methyltransferase</fullName>
    </submittedName>
</protein>
<dbReference type="AlphaFoldDB" id="A0A1W5CV61"/>
<evidence type="ECO:0000256" key="4">
    <source>
        <dbReference type="ARBA" id="ARBA00022603"/>
    </source>
</evidence>
<feature type="compositionally biased region" description="Polar residues" evidence="8">
    <location>
        <begin position="67"/>
        <end position="91"/>
    </location>
</feature>
<keyword evidence="6" id="KW-0949">S-adenosyl-L-methionine</keyword>
<dbReference type="PROSITE" id="PS51215">
    <property type="entry name" value="AWS"/>
    <property type="match status" value="1"/>
</dbReference>
<feature type="region of interest" description="Disordered" evidence="8">
    <location>
        <begin position="1125"/>
        <end position="1145"/>
    </location>
</feature>
<dbReference type="InterPro" id="IPR001214">
    <property type="entry name" value="SET_dom"/>
</dbReference>
<evidence type="ECO:0000256" key="2">
    <source>
        <dbReference type="ARBA" id="ARBA00004286"/>
    </source>
</evidence>
<evidence type="ECO:0000259" key="11">
    <source>
        <dbReference type="PROSITE" id="PS50868"/>
    </source>
</evidence>
<feature type="region of interest" description="Disordered" evidence="8">
    <location>
        <begin position="485"/>
        <end position="537"/>
    </location>
</feature>
<feature type="region of interest" description="Disordered" evidence="8">
    <location>
        <begin position="590"/>
        <end position="610"/>
    </location>
</feature>
<keyword evidence="7" id="KW-0539">Nucleus</keyword>
<evidence type="ECO:0000256" key="8">
    <source>
        <dbReference type="SAM" id="MobiDB-lite"/>
    </source>
</evidence>
<feature type="domain" description="AWS" evidence="12">
    <location>
        <begin position="805"/>
        <end position="852"/>
    </location>
</feature>
<dbReference type="InterPro" id="IPR046341">
    <property type="entry name" value="SET_dom_sf"/>
</dbReference>
<dbReference type="PANTHER" id="PTHR22884">
    <property type="entry name" value="SET DOMAIN PROTEINS"/>
    <property type="match status" value="1"/>
</dbReference>
<evidence type="ECO:0000256" key="7">
    <source>
        <dbReference type="ARBA" id="ARBA00023242"/>
    </source>
</evidence>
<evidence type="ECO:0000313" key="13">
    <source>
        <dbReference type="EMBL" id="SLM34711.1"/>
    </source>
</evidence>
<keyword evidence="4 13" id="KW-0489">Methyltransferase</keyword>
<dbReference type="GO" id="GO:0032259">
    <property type="term" value="P:methylation"/>
    <property type="evidence" value="ECO:0007669"/>
    <property type="project" value="UniProtKB-KW"/>
</dbReference>
<evidence type="ECO:0000259" key="10">
    <source>
        <dbReference type="PROSITE" id="PS50280"/>
    </source>
</evidence>
<dbReference type="Gene3D" id="2.170.270.10">
    <property type="entry name" value="SET domain"/>
    <property type="match status" value="1"/>
</dbReference>
<dbReference type="FunFam" id="2.170.270.10:FF:000037">
    <property type="entry name" value="Histone-lysine N-methyltransferase"/>
    <property type="match status" value="1"/>
</dbReference>
<dbReference type="SMART" id="SM00570">
    <property type="entry name" value="AWS"/>
    <property type="match status" value="1"/>
</dbReference>
<feature type="compositionally biased region" description="Polar residues" evidence="8">
    <location>
        <begin position="257"/>
        <end position="296"/>
    </location>
</feature>
<dbReference type="InterPro" id="IPR050777">
    <property type="entry name" value="SET2_Histone-Lys_MeTrsfase"/>
</dbReference>
<dbReference type="PROSITE" id="PS50868">
    <property type="entry name" value="POST_SET"/>
    <property type="match status" value="1"/>
</dbReference>
<name>A0A1W5CV61_9LECA</name>
<reference evidence="14" key="1">
    <citation type="submission" date="2017-03" db="EMBL/GenBank/DDBJ databases">
        <authorList>
            <person name="Sharma R."/>
            <person name="Thines M."/>
        </authorList>
    </citation>
    <scope>NUCLEOTIDE SEQUENCE [LARGE SCALE GENOMIC DNA]</scope>
</reference>
<keyword evidence="3" id="KW-0158">Chromosome</keyword>
<dbReference type="Proteomes" id="UP000192927">
    <property type="component" value="Unassembled WGS sequence"/>
</dbReference>
<accession>A0A1W5CV61</accession>
<dbReference type="InterPro" id="IPR003616">
    <property type="entry name" value="Post-SET_dom"/>
</dbReference>
<dbReference type="EMBL" id="FWEW01000392">
    <property type="protein sequence ID" value="SLM34711.1"/>
    <property type="molecule type" value="Genomic_DNA"/>
</dbReference>
<dbReference type="Pfam" id="PF00856">
    <property type="entry name" value="SET"/>
    <property type="match status" value="1"/>
</dbReference>
<feature type="compositionally biased region" description="Polar residues" evidence="8">
    <location>
        <begin position="23"/>
        <end position="34"/>
    </location>
</feature>
<feature type="region of interest" description="Disordered" evidence="8">
    <location>
        <begin position="1"/>
        <end position="34"/>
    </location>
</feature>
<keyword evidence="5 13" id="KW-0808">Transferase</keyword>
<organism evidence="13 14">
    <name type="scientific">Lasallia pustulata</name>
    <dbReference type="NCBI Taxonomy" id="136370"/>
    <lineage>
        <taxon>Eukaryota</taxon>
        <taxon>Fungi</taxon>
        <taxon>Dikarya</taxon>
        <taxon>Ascomycota</taxon>
        <taxon>Pezizomycotina</taxon>
        <taxon>Lecanoromycetes</taxon>
        <taxon>OSLEUM clade</taxon>
        <taxon>Umbilicariomycetidae</taxon>
        <taxon>Umbilicariales</taxon>
        <taxon>Umbilicariaceae</taxon>
        <taxon>Lasallia</taxon>
    </lineage>
</organism>
<feature type="compositionally biased region" description="Polar residues" evidence="8">
    <location>
        <begin position="182"/>
        <end position="195"/>
    </location>
</feature>
<feature type="transmembrane region" description="Helical" evidence="9">
    <location>
        <begin position="362"/>
        <end position="380"/>
    </location>
</feature>
<feature type="compositionally biased region" description="Polar residues" evidence="8">
    <location>
        <begin position="317"/>
        <end position="329"/>
    </location>
</feature>
<feature type="compositionally biased region" description="Polar residues" evidence="8">
    <location>
        <begin position="116"/>
        <end position="137"/>
    </location>
</feature>
<dbReference type="Pfam" id="PF17907">
    <property type="entry name" value="AWS"/>
    <property type="match status" value="1"/>
</dbReference>
<keyword evidence="9" id="KW-0812">Transmembrane</keyword>
<dbReference type="SUPFAM" id="SSF82199">
    <property type="entry name" value="SET domain"/>
    <property type="match status" value="1"/>
</dbReference>
<proteinExistence type="predicted"/>
<feature type="compositionally biased region" description="Low complexity" evidence="8">
    <location>
        <begin position="7"/>
        <end position="18"/>
    </location>
</feature>
<evidence type="ECO:0000313" key="14">
    <source>
        <dbReference type="Proteomes" id="UP000192927"/>
    </source>
</evidence>
<dbReference type="SMART" id="SM00317">
    <property type="entry name" value="SET"/>
    <property type="match status" value="1"/>
</dbReference>
<feature type="region of interest" description="Disordered" evidence="8">
    <location>
        <begin position="636"/>
        <end position="673"/>
    </location>
</feature>
<keyword evidence="9" id="KW-0472">Membrane</keyword>
<sequence length="1184" mass="128681">MAASPKVAVTSSSTDASVPNPPASSGSQRPLSAISSRMTDIVSVDGDEYYPEGLAAAGRPKTPASLGLTNDSTPPPSAMSSQRSAWTQAPSSRRGVRDWKASRPGTFGGPGAAFANTSRPESAASRTSRTHVPSITANAFFHPMSSQRLQAQRGPRPSTKGQLPSIASRNESNRSNEGDTPPNRQSIGSLKTGAQEQGPLIHQETEAVPPSRGTDFTEHEYAPDRTTATASPNGEGEGEGEGTVQSLDDSVRPLHNGLSNNKPTHLNLDNTYRQGSGTHSPLQESPNSFRSNFLRSSKSDPPPTNGAPNHSGMDFYSASQKSTQSQMPQQDKVDTGRNYQYFSGNTAFCWGGRLQNTRERPLNLATGFLVILPCVLFFVYSAPWLSHNVSPAIPVFFAYLFFICISSFIHASVTDPGIFPRNLHPMPPPTSDDPLALAPPTTAWTVIKSAGSSTAAMDVPMARSASTASTLSCITVRNDLMERLGSSTCSSSTPQTSNTDAASVSTDATAPSESRNGSVERARRVRTSVGRYNENTLPGSIKRTVSRKSTIGGSRTVSGKTLVNGEEEAQVQLMRQSSQLPDLDWKVDTVPADGIKTPEPQEKISRKKSLRGGMLERASSMMDKTKSVLGKRGRGAIETGKETLQGLKGSRRASLRPRGAESKETPSFEGPVLKKTRLSDVTDAKGASPRLELKRKQSIKPKVKRWLSQGLYVGQHRDFDPRLTETKNKLKKAASNQTPAKQRSLLPLPMFAGQRTLEVGRDFRLPFDVFSPLPQGQPKPDEWRKTQKNVFIGEAASIWKKSERLEASTCICTSESGCDEDCFNRFMFYECDDSNCTLGAEFCTNRAFEDLRQRCKTGGKYNIGVEVIKTRDRGYGVRSNRTFDANQIIVEYAGEIITQDECDSRMAKLYKDNECYYLMSFDQNMIIDATRGSIARFVNHSCEPNCKMIKWTVAGKPRMALFAGENGIMSGEELTYDYNFDPFSSKNIQECRCRSASCRGVLGPKPTEKSKPKEVKDALEPLTTGTSTKRKLQQAVAGPIDHVTKNRKLAIASSIKSAFASTKARTSTHLTKARVYGSSSAQNARLVKKVSPRSLASSRGVVRRTSTLDRVTGAVKKRTSVTYSRKVSTSASAGNMERPPSRRHSVEAAVASVRKNVVRTVRGSGLAAVRHGGKTIRVIGDESG</sequence>
<evidence type="ECO:0000256" key="5">
    <source>
        <dbReference type="ARBA" id="ARBA00022679"/>
    </source>
</evidence>
<keyword evidence="14" id="KW-1185">Reference proteome</keyword>
<feature type="transmembrane region" description="Helical" evidence="9">
    <location>
        <begin position="392"/>
        <end position="413"/>
    </location>
</feature>
<keyword evidence="9" id="KW-1133">Transmembrane helix</keyword>
<evidence type="ECO:0000256" key="9">
    <source>
        <dbReference type="SAM" id="Phobius"/>
    </source>
</evidence>
<dbReference type="InterPro" id="IPR006560">
    <property type="entry name" value="AWS_dom"/>
</dbReference>
<comment type="subcellular location">
    <subcellularLocation>
        <location evidence="2">Chromosome</location>
    </subcellularLocation>
    <subcellularLocation>
        <location evidence="1">Nucleus</location>
    </subcellularLocation>
</comment>
<dbReference type="GO" id="GO:0005634">
    <property type="term" value="C:nucleus"/>
    <property type="evidence" value="ECO:0007669"/>
    <property type="project" value="UniProtKB-SubCell"/>
</dbReference>
<dbReference type="GO" id="GO:0042054">
    <property type="term" value="F:histone methyltransferase activity"/>
    <property type="evidence" value="ECO:0007669"/>
    <property type="project" value="InterPro"/>
</dbReference>
<feature type="domain" description="Post-SET" evidence="11">
    <location>
        <begin position="987"/>
        <end position="1003"/>
    </location>
</feature>